<dbReference type="PANTHER" id="PTHR10030">
    <property type="entry name" value="ALPHA-L-FUCOSIDASE"/>
    <property type="match status" value="1"/>
</dbReference>
<protein>
    <recommendedName>
        <fullName evidence="3">alpha-L-fucosidase</fullName>
        <ecNumber evidence="3">3.2.1.51</ecNumber>
    </recommendedName>
</protein>
<evidence type="ECO:0000313" key="9">
    <source>
        <dbReference type="EMBL" id="UWN65853.1"/>
    </source>
</evidence>
<feature type="signal peptide" evidence="7">
    <location>
        <begin position="1"/>
        <end position="20"/>
    </location>
</feature>
<evidence type="ECO:0000256" key="1">
    <source>
        <dbReference type="ARBA" id="ARBA00004071"/>
    </source>
</evidence>
<dbReference type="InterPro" id="IPR057739">
    <property type="entry name" value="Glyco_hydro_29_N"/>
</dbReference>
<keyword evidence="10" id="KW-1185">Reference proteome</keyword>
<dbReference type="Pfam" id="PF01120">
    <property type="entry name" value="Alpha_L_fucos"/>
    <property type="match status" value="1"/>
</dbReference>
<evidence type="ECO:0000256" key="4">
    <source>
        <dbReference type="ARBA" id="ARBA00022729"/>
    </source>
</evidence>
<evidence type="ECO:0000256" key="7">
    <source>
        <dbReference type="SAM" id="SignalP"/>
    </source>
</evidence>
<dbReference type="PIRSF" id="PIRSF001092">
    <property type="entry name" value="Alpha-L-fucosidase"/>
    <property type="match status" value="1"/>
</dbReference>
<dbReference type="RefSeq" id="WP_044118571.1">
    <property type="nucleotide sequence ID" value="NZ_CP102252.1"/>
</dbReference>
<comment type="function">
    <text evidence="1">Alpha-L-fucosidase is responsible for hydrolyzing the alpha-1,6-linked fucose joined to the reducing-end N-acetylglucosamine of the carbohydrate moieties of glycoproteins.</text>
</comment>
<evidence type="ECO:0000256" key="3">
    <source>
        <dbReference type="ARBA" id="ARBA00012662"/>
    </source>
</evidence>
<evidence type="ECO:0000259" key="8">
    <source>
        <dbReference type="Pfam" id="PF01120"/>
    </source>
</evidence>
<evidence type="ECO:0000256" key="6">
    <source>
        <dbReference type="ARBA" id="ARBA00023295"/>
    </source>
</evidence>
<gene>
    <name evidence="9" type="ORF">NQ519_03160</name>
</gene>
<dbReference type="Proteomes" id="UP001058267">
    <property type="component" value="Chromosome"/>
</dbReference>
<proteinExistence type="inferred from homology"/>
<dbReference type="SUPFAM" id="SSF51445">
    <property type="entry name" value="(Trans)glycosidases"/>
    <property type="match status" value="1"/>
</dbReference>
<evidence type="ECO:0000256" key="5">
    <source>
        <dbReference type="ARBA" id="ARBA00022801"/>
    </source>
</evidence>
<keyword evidence="4 7" id="KW-0732">Signal</keyword>
<dbReference type="InterPro" id="IPR000933">
    <property type="entry name" value="Glyco_hydro_29"/>
</dbReference>
<dbReference type="InterPro" id="IPR017853">
    <property type="entry name" value="GH"/>
</dbReference>
<dbReference type="PANTHER" id="PTHR10030:SF37">
    <property type="entry name" value="ALPHA-L-FUCOSIDASE-RELATED"/>
    <property type="match status" value="1"/>
</dbReference>
<dbReference type="Gene3D" id="3.20.20.80">
    <property type="entry name" value="Glycosidases"/>
    <property type="match status" value="1"/>
</dbReference>
<keyword evidence="6" id="KW-0326">Glycosidase</keyword>
<dbReference type="InterPro" id="IPR016286">
    <property type="entry name" value="FUC_metazoa-typ"/>
</dbReference>
<feature type="domain" description="Glycoside hydrolase family 29 N-terminal" evidence="8">
    <location>
        <begin position="33"/>
        <end position="357"/>
    </location>
</feature>
<dbReference type="EMBL" id="CP102252">
    <property type="protein sequence ID" value="UWN65853.1"/>
    <property type="molecule type" value="Genomic_DNA"/>
</dbReference>
<evidence type="ECO:0000313" key="10">
    <source>
        <dbReference type="Proteomes" id="UP001058267"/>
    </source>
</evidence>
<dbReference type="EC" id="3.2.1.51" evidence="3"/>
<feature type="chain" id="PRO_5047312331" description="alpha-L-fucosidase" evidence="7">
    <location>
        <begin position="21"/>
        <end position="465"/>
    </location>
</feature>
<organism evidence="9 10">
    <name type="scientific">Alistipes senegalensis JC50</name>
    <dbReference type="NCBI Taxonomy" id="1033732"/>
    <lineage>
        <taxon>Bacteria</taxon>
        <taxon>Pseudomonadati</taxon>
        <taxon>Bacteroidota</taxon>
        <taxon>Bacteroidia</taxon>
        <taxon>Bacteroidales</taxon>
        <taxon>Rikenellaceae</taxon>
        <taxon>Alistipes</taxon>
    </lineage>
</organism>
<comment type="similarity">
    <text evidence="2">Belongs to the glycosyl hydrolase 29 family.</text>
</comment>
<accession>A0ABY5V8C6</accession>
<name>A0ABY5V8C6_9BACT</name>
<dbReference type="PRINTS" id="PR00741">
    <property type="entry name" value="GLHYDRLASE29"/>
</dbReference>
<sequence length="465" mass="54252">MKKQFLIALLAFAALCPAFGQETEKIPSWARETKEQKAERMAWWTHDRFGLFIHWGVYSLPARGEGVKRSEWMSDERYQRYFENFNPDLYDPAEWAATAKAAGMKYLVITTKHLDGFCLWDTKYTDFKVTNTPYGKDLIRPLVDAFRAEGIRIGFYYSLIDWNHPDFPYDWLHPNSPRSDEERIEANKHRDLKKYQQYIKNQLTELLTEFGQIDELFLDYSYPGENGKGHKEWDSEGILKLVRKLQPQIIVDNRADMHHTTWGWDFMTPELYVPYEWPKFNGERVPWEICQTLDAWSFGYHRDDEAWKSVRQLVVMLAETVSKGGNLLLDVGPTGRGTFEGRAMDRLAGIGKWMKYHSRSIYGCTQAPEEFEVPKNCLLTYNPETRRLYIHVLEWPFKSLHLPGYEGKVKYAQLLNDASELTFYAQTHADPGAHTVETSRPGDLIMPVPVKQPDDVLPVIELILE</sequence>
<reference evidence="9" key="1">
    <citation type="journal article" date="2022" name="Cell">
        <title>Design, construction, and in vivo augmentation of a complex gut microbiome.</title>
        <authorList>
            <person name="Cheng A.G."/>
            <person name="Ho P.Y."/>
            <person name="Aranda-Diaz A."/>
            <person name="Jain S."/>
            <person name="Yu F.B."/>
            <person name="Meng X."/>
            <person name="Wang M."/>
            <person name="Iakiviak M."/>
            <person name="Nagashima K."/>
            <person name="Zhao A."/>
            <person name="Murugkar P."/>
            <person name="Patil A."/>
            <person name="Atabakhsh K."/>
            <person name="Weakley A."/>
            <person name="Yan J."/>
            <person name="Brumbaugh A.R."/>
            <person name="Higginbottom S."/>
            <person name="Dimas A."/>
            <person name="Shiver A.L."/>
            <person name="Deutschbauer A."/>
            <person name="Neff N."/>
            <person name="Sonnenburg J.L."/>
            <person name="Huang K.C."/>
            <person name="Fischbach M.A."/>
        </authorList>
    </citation>
    <scope>NUCLEOTIDE SEQUENCE</scope>
    <source>
        <strain evidence="9">JC50</strain>
    </source>
</reference>
<dbReference type="SMART" id="SM00812">
    <property type="entry name" value="Alpha_L_fucos"/>
    <property type="match status" value="1"/>
</dbReference>
<keyword evidence="5" id="KW-0378">Hydrolase</keyword>
<evidence type="ECO:0000256" key="2">
    <source>
        <dbReference type="ARBA" id="ARBA00007951"/>
    </source>
</evidence>